<dbReference type="InterPro" id="IPR000795">
    <property type="entry name" value="T_Tr_GTP-bd_dom"/>
</dbReference>
<dbReference type="SUPFAM" id="SSF52540">
    <property type="entry name" value="P-loop containing nucleoside triphosphate hydrolases"/>
    <property type="match status" value="1"/>
</dbReference>
<dbReference type="Pfam" id="PF22042">
    <property type="entry name" value="EF-G_D2"/>
    <property type="match status" value="1"/>
</dbReference>
<dbReference type="PROSITE" id="PS51722">
    <property type="entry name" value="G_TR_2"/>
    <property type="match status" value="1"/>
</dbReference>
<dbReference type="CDD" id="cd16262">
    <property type="entry name" value="EFG_III"/>
    <property type="match status" value="1"/>
</dbReference>
<comment type="caution">
    <text evidence="7">The sequence shown here is derived from an EMBL/GenBank/DDBJ whole genome shotgun (WGS) entry which is preliminary data.</text>
</comment>
<dbReference type="Gene3D" id="3.30.70.870">
    <property type="entry name" value="Elongation Factor G (Translational Gtpase), domain 3"/>
    <property type="match status" value="1"/>
</dbReference>
<dbReference type="InterPro" id="IPR035647">
    <property type="entry name" value="EFG_III/V"/>
</dbReference>
<feature type="domain" description="Tr-type G" evidence="6">
    <location>
        <begin position="58"/>
        <end position="350"/>
    </location>
</feature>
<evidence type="ECO:0000256" key="4">
    <source>
        <dbReference type="ARBA" id="ARBA00023134"/>
    </source>
</evidence>
<name>A0AAN6U455_9PEZI</name>
<dbReference type="PROSITE" id="PS00301">
    <property type="entry name" value="G_TR_1"/>
    <property type="match status" value="1"/>
</dbReference>
<dbReference type="GeneID" id="87827182"/>
<dbReference type="Pfam" id="PF00009">
    <property type="entry name" value="GTP_EFTU"/>
    <property type="match status" value="1"/>
</dbReference>
<dbReference type="GO" id="GO:0032543">
    <property type="term" value="P:mitochondrial translation"/>
    <property type="evidence" value="ECO:0007669"/>
    <property type="project" value="TreeGrafter"/>
</dbReference>
<dbReference type="Proteomes" id="UP001302602">
    <property type="component" value="Unassembled WGS sequence"/>
</dbReference>
<dbReference type="Gene3D" id="3.30.70.240">
    <property type="match status" value="1"/>
</dbReference>
<dbReference type="InterPro" id="IPR027417">
    <property type="entry name" value="P-loop_NTPase"/>
</dbReference>
<dbReference type="PANTHER" id="PTHR43261:SF1">
    <property type="entry name" value="RIBOSOME-RELEASING FACTOR 2, MITOCHONDRIAL"/>
    <property type="match status" value="1"/>
</dbReference>
<sequence>MLCSVPLRSCRHGSSSPRLPSALRLPLTVLMLRNAQLARGSCFRRYSSDHAHHEARTESIRNIGIIAHVDAGKTTTTERMLYHSGRTRHIGNVDHGNTTTDFLPMERERGITIQSAAVTFQWPPKALCPPDYEPKTINLIDTPGHQDFRYEVDRCLPILDGAVCILDSVKGVETHTERVWQSAQLSKIPRLLFINKLDRDGASFKRSVQEVASRLRTWPLLCQIPWWQKDDFVGVIDVIHQHGFRFSSSSGTMSVVSKQSIAKENPALFEEMEKARLRLVETLSENDDQIMDEFLELEKDVSSTSIKQAIRRLIMDGEARFTPVFAGASLRNIGVQPLLDAVVDYLPSPSDRPPLEITGAKAHTLPQLIDQSAKKKGHHHEPLIVGLGHVFKVVDDPRRGMMSWVRVYHGAFSRSSHMWNSNVRTFEKPLHILHVSAKDHHEIQHLAMGHIGAMTGLGSARTGDTLITFPGRQGSVAPEMFRNLRIKAPETPPAVAFIAIEPYTRTANDKLEEALNRLSREDPSIRWTKDEKTGQLILSGMGLLHLEIAQDRLLTHYKIDRESALWGDIKVEYSECLHAPTSLHRSVYDRSIRDKAGKAACTVKIEPLEAHHHGTLHESAIERNGNIIHIAIPLPLNDDTTTLPFDPEQVRQQLFNGAIAGLARGPRRSAPVRHCHVHITFDPATDFFGVATTGGHITNAALFAVRTALKEAHENGQIGILEPVTHVQIHCPEEAGQAIQHDLASARGGHVLEVRKPEEDEEGLAADGEGERQQQRPRRDMIDVSKVYVPPDPYESVQSLRGNKKAVVRMLTIVGKAPLKEMMKYDDRLRSLTGGRHTLQLDPGGFELVTGARERALEER</sequence>
<reference evidence="7" key="1">
    <citation type="journal article" date="2023" name="Mol. Phylogenet. Evol.">
        <title>Genome-scale phylogeny and comparative genomics of the fungal order Sordariales.</title>
        <authorList>
            <person name="Hensen N."/>
            <person name="Bonometti L."/>
            <person name="Westerberg I."/>
            <person name="Brannstrom I.O."/>
            <person name="Guillou S."/>
            <person name="Cros-Aarteil S."/>
            <person name="Calhoun S."/>
            <person name="Haridas S."/>
            <person name="Kuo A."/>
            <person name="Mondo S."/>
            <person name="Pangilinan J."/>
            <person name="Riley R."/>
            <person name="LaButti K."/>
            <person name="Andreopoulos B."/>
            <person name="Lipzen A."/>
            <person name="Chen C."/>
            <person name="Yan M."/>
            <person name="Daum C."/>
            <person name="Ng V."/>
            <person name="Clum A."/>
            <person name="Steindorff A."/>
            <person name="Ohm R.A."/>
            <person name="Martin F."/>
            <person name="Silar P."/>
            <person name="Natvig D.O."/>
            <person name="Lalanne C."/>
            <person name="Gautier V."/>
            <person name="Ament-Velasquez S.L."/>
            <person name="Kruys A."/>
            <person name="Hutchinson M.I."/>
            <person name="Powell A.J."/>
            <person name="Barry K."/>
            <person name="Miller A.N."/>
            <person name="Grigoriev I.V."/>
            <person name="Debuchy R."/>
            <person name="Gladieux P."/>
            <person name="Hiltunen Thoren M."/>
            <person name="Johannesson H."/>
        </authorList>
    </citation>
    <scope>NUCLEOTIDE SEQUENCE</scope>
    <source>
        <strain evidence="7">CBS 731.68</strain>
    </source>
</reference>
<keyword evidence="7" id="KW-0378">Hydrolase</keyword>
<dbReference type="GO" id="GO:0005759">
    <property type="term" value="C:mitochondrial matrix"/>
    <property type="evidence" value="ECO:0007669"/>
    <property type="project" value="UniProtKB-ARBA"/>
</dbReference>
<dbReference type="NCBIfam" id="TIGR00231">
    <property type="entry name" value="small_GTP"/>
    <property type="match status" value="1"/>
</dbReference>
<dbReference type="GO" id="GO:0005525">
    <property type="term" value="F:GTP binding"/>
    <property type="evidence" value="ECO:0007669"/>
    <property type="project" value="UniProtKB-KW"/>
</dbReference>
<feature type="region of interest" description="Disordered" evidence="5">
    <location>
        <begin position="757"/>
        <end position="779"/>
    </location>
</feature>
<dbReference type="CDD" id="cd01886">
    <property type="entry name" value="EF-G"/>
    <property type="match status" value="1"/>
</dbReference>
<evidence type="ECO:0000313" key="7">
    <source>
        <dbReference type="EMBL" id="KAK4125516.1"/>
    </source>
</evidence>
<dbReference type="Pfam" id="PF14492">
    <property type="entry name" value="EFG_III"/>
    <property type="match status" value="1"/>
</dbReference>
<dbReference type="PRINTS" id="PR00315">
    <property type="entry name" value="ELONGATNFCT"/>
</dbReference>
<dbReference type="InterPro" id="IPR053905">
    <property type="entry name" value="EF-G-like_DII"/>
</dbReference>
<dbReference type="SUPFAM" id="SSF54980">
    <property type="entry name" value="EF-G C-terminal domain-like"/>
    <property type="match status" value="2"/>
</dbReference>
<evidence type="ECO:0000313" key="8">
    <source>
        <dbReference type="Proteomes" id="UP001302602"/>
    </source>
</evidence>
<dbReference type="AlphaFoldDB" id="A0AAN6U455"/>
<keyword evidence="4" id="KW-0342">GTP-binding</keyword>
<dbReference type="Gene3D" id="2.40.30.10">
    <property type="entry name" value="Translation factors"/>
    <property type="match status" value="1"/>
</dbReference>
<evidence type="ECO:0000256" key="5">
    <source>
        <dbReference type="SAM" id="MobiDB-lite"/>
    </source>
</evidence>
<gene>
    <name evidence="7" type="ORF">N657DRAFT_613462</name>
</gene>
<evidence type="ECO:0000256" key="2">
    <source>
        <dbReference type="ARBA" id="ARBA00022917"/>
    </source>
</evidence>
<proteinExistence type="predicted"/>
<feature type="compositionally biased region" description="Basic and acidic residues" evidence="5">
    <location>
        <begin position="769"/>
        <end position="779"/>
    </location>
</feature>
<organism evidence="7 8">
    <name type="scientific">Parathielavia appendiculata</name>
    <dbReference type="NCBI Taxonomy" id="2587402"/>
    <lineage>
        <taxon>Eukaryota</taxon>
        <taxon>Fungi</taxon>
        <taxon>Dikarya</taxon>
        <taxon>Ascomycota</taxon>
        <taxon>Pezizomycotina</taxon>
        <taxon>Sordariomycetes</taxon>
        <taxon>Sordariomycetidae</taxon>
        <taxon>Sordariales</taxon>
        <taxon>Chaetomiaceae</taxon>
        <taxon>Parathielavia</taxon>
    </lineage>
</organism>
<evidence type="ECO:0000256" key="3">
    <source>
        <dbReference type="ARBA" id="ARBA00023128"/>
    </source>
</evidence>
<reference evidence="7" key="2">
    <citation type="submission" date="2023-05" db="EMBL/GenBank/DDBJ databases">
        <authorList>
            <consortium name="Lawrence Berkeley National Laboratory"/>
            <person name="Steindorff A."/>
            <person name="Hensen N."/>
            <person name="Bonometti L."/>
            <person name="Westerberg I."/>
            <person name="Brannstrom I.O."/>
            <person name="Guillou S."/>
            <person name="Cros-Aarteil S."/>
            <person name="Calhoun S."/>
            <person name="Haridas S."/>
            <person name="Kuo A."/>
            <person name="Mondo S."/>
            <person name="Pangilinan J."/>
            <person name="Riley R."/>
            <person name="Labutti K."/>
            <person name="Andreopoulos B."/>
            <person name="Lipzen A."/>
            <person name="Chen C."/>
            <person name="Yanf M."/>
            <person name="Daum C."/>
            <person name="Ng V."/>
            <person name="Clum A."/>
            <person name="Ohm R."/>
            <person name="Martin F."/>
            <person name="Silar P."/>
            <person name="Natvig D."/>
            <person name="Lalanne C."/>
            <person name="Gautier V."/>
            <person name="Ament-Velasquez S.L."/>
            <person name="Kruys A."/>
            <person name="Hutchinson M.I."/>
            <person name="Powell A.J."/>
            <person name="Barry K."/>
            <person name="Miller A.N."/>
            <person name="Grigoriev I.V."/>
            <person name="Debuchy R."/>
            <person name="Gladieux P."/>
            <person name="Thoren M.H."/>
            <person name="Johannesson H."/>
        </authorList>
    </citation>
    <scope>NUCLEOTIDE SEQUENCE</scope>
    <source>
        <strain evidence="7">CBS 731.68</strain>
    </source>
</reference>
<keyword evidence="3" id="KW-0496">Mitochondrion</keyword>
<dbReference type="RefSeq" id="XP_062649287.1">
    <property type="nucleotide sequence ID" value="XM_062790412.1"/>
</dbReference>
<dbReference type="PANTHER" id="PTHR43261">
    <property type="entry name" value="TRANSLATION ELONGATION FACTOR G-RELATED"/>
    <property type="match status" value="1"/>
</dbReference>
<dbReference type="InterPro" id="IPR041095">
    <property type="entry name" value="EFG_II"/>
</dbReference>
<keyword evidence="1" id="KW-0547">Nucleotide-binding</keyword>
<evidence type="ECO:0000259" key="6">
    <source>
        <dbReference type="PROSITE" id="PS51722"/>
    </source>
</evidence>
<evidence type="ECO:0000256" key="1">
    <source>
        <dbReference type="ARBA" id="ARBA00022741"/>
    </source>
</evidence>
<keyword evidence="2" id="KW-0648">Protein biosynthesis</keyword>
<dbReference type="InterPro" id="IPR009000">
    <property type="entry name" value="Transl_B-barrel_sf"/>
</dbReference>
<dbReference type="GO" id="GO:0003924">
    <property type="term" value="F:GTPase activity"/>
    <property type="evidence" value="ECO:0007669"/>
    <property type="project" value="InterPro"/>
</dbReference>
<dbReference type="InterPro" id="IPR005225">
    <property type="entry name" value="Small_GTP-bd"/>
</dbReference>
<dbReference type="FunFam" id="3.40.50.300:FF:000514">
    <property type="entry name" value="Ribosome-releasing factor 2, mitochondrial"/>
    <property type="match status" value="1"/>
</dbReference>
<accession>A0AAN6U455</accession>
<dbReference type="SUPFAM" id="SSF50447">
    <property type="entry name" value="Translation proteins"/>
    <property type="match status" value="1"/>
</dbReference>
<dbReference type="Gene3D" id="3.40.50.300">
    <property type="entry name" value="P-loop containing nucleotide triphosphate hydrolases"/>
    <property type="match status" value="1"/>
</dbReference>
<dbReference type="InterPro" id="IPR031157">
    <property type="entry name" value="G_TR_CS"/>
</dbReference>
<protein>
    <submittedName>
        <fullName evidence="7">P-loop containing nucleoside triphosphate hydrolase protein</fullName>
    </submittedName>
</protein>
<dbReference type="InterPro" id="IPR009022">
    <property type="entry name" value="EFG_III"/>
</dbReference>
<dbReference type="EMBL" id="MU853225">
    <property type="protein sequence ID" value="KAK4125516.1"/>
    <property type="molecule type" value="Genomic_DNA"/>
</dbReference>
<dbReference type="GO" id="GO:0032790">
    <property type="term" value="P:ribosome disassembly"/>
    <property type="evidence" value="ECO:0007669"/>
    <property type="project" value="TreeGrafter"/>
</dbReference>
<keyword evidence="8" id="KW-1185">Reference proteome</keyword>